<dbReference type="InterPro" id="IPR011059">
    <property type="entry name" value="Metal-dep_hydrolase_composite"/>
</dbReference>
<dbReference type="AlphaFoldDB" id="A0A1G6THX3"/>
<dbReference type="InterPro" id="IPR006680">
    <property type="entry name" value="Amidohydro-rel"/>
</dbReference>
<dbReference type="Gene3D" id="2.30.40.10">
    <property type="entry name" value="Urease, subunit C, domain 1"/>
    <property type="match status" value="1"/>
</dbReference>
<keyword evidence="3" id="KW-1185">Reference proteome</keyword>
<gene>
    <name evidence="2" type="ORF">SAMN05216174_109155</name>
</gene>
<name>A0A1G6THX3_9PSEU</name>
<dbReference type="GO" id="GO:0016810">
    <property type="term" value="F:hydrolase activity, acting on carbon-nitrogen (but not peptide) bonds"/>
    <property type="evidence" value="ECO:0007669"/>
    <property type="project" value="InterPro"/>
</dbReference>
<organism evidence="2 3">
    <name type="scientific">Actinokineospora iranica</name>
    <dbReference type="NCBI Taxonomy" id="1271860"/>
    <lineage>
        <taxon>Bacteria</taxon>
        <taxon>Bacillati</taxon>
        <taxon>Actinomycetota</taxon>
        <taxon>Actinomycetes</taxon>
        <taxon>Pseudonocardiales</taxon>
        <taxon>Pseudonocardiaceae</taxon>
        <taxon>Actinokineospora</taxon>
    </lineage>
</organism>
<dbReference type="Proteomes" id="UP000199501">
    <property type="component" value="Unassembled WGS sequence"/>
</dbReference>
<dbReference type="InterPro" id="IPR032466">
    <property type="entry name" value="Metal_Hydrolase"/>
</dbReference>
<evidence type="ECO:0000313" key="2">
    <source>
        <dbReference type="EMBL" id="SDD28673.1"/>
    </source>
</evidence>
<dbReference type="InterPro" id="IPR051781">
    <property type="entry name" value="Metallo-dep_Hydrolase"/>
</dbReference>
<evidence type="ECO:0000259" key="1">
    <source>
        <dbReference type="Pfam" id="PF01979"/>
    </source>
</evidence>
<protein>
    <submittedName>
        <fullName evidence="2">Imidazolonepropionase</fullName>
    </submittedName>
</protein>
<dbReference type="CDD" id="cd01309">
    <property type="entry name" value="Met_dep_hydrolase_C"/>
    <property type="match status" value="1"/>
</dbReference>
<dbReference type="SUPFAM" id="SSF51338">
    <property type="entry name" value="Composite domain of metallo-dependent hydrolases"/>
    <property type="match status" value="1"/>
</dbReference>
<sequence length="419" mass="44906">MARFLGGHAANVLIMTIAVTGGYVVPVAGPPLHGGTVLIDNGKIVAVGPAADVEVPDDAEIVDASGSWVLPGFVEAHGHLGVHEEGEGWAGQDTNEMTDPNTARVRAVDAINPDDEGFRDALAGGVTTIVVKPGSGNVIGGQTVAVKAWGRTVDEMLLREPVSMKSALGENPKRVYGDKKTMPSTRLGVAAVIREALTKAQDYRARKAHAETEGKPFERDLTNEALVKVLDGDLPWCQHSHRADDIATALRLADEFGYRLVLNHGTEAHLLADLIAERDVPVVIGPLFTSRVKVEVRQRTLRGPGILARAGVRIAITTDHPVVPINFLVHQVTLAVKEGLDVETGLRSITVNPAEMLGLADRVGALKPGLDADLVIWSGDPLDVMSRAMRVFVDGREVYHYDENARAGVTLDPFYRDTL</sequence>
<dbReference type="PANTHER" id="PTHR43135">
    <property type="entry name" value="ALPHA-D-RIBOSE 1-METHYLPHOSPHONATE 5-TRIPHOSPHATE DIPHOSPHATASE"/>
    <property type="match status" value="1"/>
</dbReference>
<dbReference type="Gene3D" id="3.20.20.140">
    <property type="entry name" value="Metal-dependent hydrolases"/>
    <property type="match status" value="1"/>
</dbReference>
<dbReference type="EMBL" id="FMZZ01000009">
    <property type="protein sequence ID" value="SDD28673.1"/>
    <property type="molecule type" value="Genomic_DNA"/>
</dbReference>
<dbReference type="PANTHER" id="PTHR43135:SF3">
    <property type="entry name" value="ALPHA-D-RIBOSE 1-METHYLPHOSPHONATE 5-TRIPHOSPHATE DIPHOSPHATASE"/>
    <property type="match status" value="1"/>
</dbReference>
<dbReference type="STRING" id="1271860.SAMN05216174_109155"/>
<dbReference type="SUPFAM" id="SSF51556">
    <property type="entry name" value="Metallo-dependent hydrolases"/>
    <property type="match status" value="1"/>
</dbReference>
<evidence type="ECO:0000313" key="3">
    <source>
        <dbReference type="Proteomes" id="UP000199501"/>
    </source>
</evidence>
<reference evidence="3" key="1">
    <citation type="submission" date="2016-10" db="EMBL/GenBank/DDBJ databases">
        <authorList>
            <person name="Varghese N."/>
            <person name="Submissions S."/>
        </authorList>
    </citation>
    <scope>NUCLEOTIDE SEQUENCE [LARGE SCALE GENOMIC DNA]</scope>
    <source>
        <strain evidence="3">IBRC-M 10403</strain>
    </source>
</reference>
<accession>A0A1G6THX3</accession>
<dbReference type="Pfam" id="PF01979">
    <property type="entry name" value="Amidohydro_1"/>
    <property type="match status" value="1"/>
</dbReference>
<proteinExistence type="predicted"/>
<feature type="domain" description="Amidohydrolase-related" evidence="1">
    <location>
        <begin position="68"/>
        <end position="385"/>
    </location>
</feature>